<dbReference type="AlphaFoldDB" id="A0A9X2KT76"/>
<dbReference type="Pfam" id="PF20434">
    <property type="entry name" value="BD-FAE"/>
    <property type="match status" value="1"/>
</dbReference>
<reference evidence="3" key="1">
    <citation type="submission" date="2022-05" db="EMBL/GenBank/DDBJ databases">
        <authorList>
            <person name="Sun H.-N."/>
        </authorList>
    </citation>
    <scope>NUCLEOTIDE SEQUENCE</scope>
    <source>
        <strain evidence="3">HB14</strain>
    </source>
</reference>
<evidence type="ECO:0000259" key="2">
    <source>
        <dbReference type="Pfam" id="PF20434"/>
    </source>
</evidence>
<dbReference type="PANTHER" id="PTHR48081">
    <property type="entry name" value="AB HYDROLASE SUPERFAMILY PROTEIN C4A8.06C"/>
    <property type="match status" value="1"/>
</dbReference>
<dbReference type="InterPro" id="IPR029058">
    <property type="entry name" value="AB_hydrolase_fold"/>
</dbReference>
<reference evidence="3" key="2">
    <citation type="submission" date="2023-01" db="EMBL/GenBank/DDBJ databases">
        <title>Gilvimarinus xylanilyticus HB14 isolated from Caulerpa lentillifera aquaculture base in Hainan, China.</title>
        <authorList>
            <person name="Zhang Y.-J."/>
        </authorList>
    </citation>
    <scope>NUCLEOTIDE SEQUENCE</scope>
    <source>
        <strain evidence="3">HB14</strain>
    </source>
</reference>
<dbReference type="RefSeq" id="WP_253967913.1">
    <property type="nucleotide sequence ID" value="NZ_JAMFTH010000002.1"/>
</dbReference>
<dbReference type="Gene3D" id="3.40.50.1820">
    <property type="entry name" value="alpha/beta hydrolase"/>
    <property type="match status" value="1"/>
</dbReference>
<evidence type="ECO:0000256" key="1">
    <source>
        <dbReference type="ARBA" id="ARBA00022801"/>
    </source>
</evidence>
<comment type="caution">
    <text evidence="3">The sequence shown here is derived from an EMBL/GenBank/DDBJ whole genome shotgun (WGS) entry which is preliminary data.</text>
</comment>
<dbReference type="EMBL" id="JAMFTH010000002">
    <property type="protein sequence ID" value="MCP8899621.1"/>
    <property type="molecule type" value="Genomic_DNA"/>
</dbReference>
<evidence type="ECO:0000313" key="4">
    <source>
        <dbReference type="Proteomes" id="UP001139319"/>
    </source>
</evidence>
<name>A0A9X2KT76_9GAMM</name>
<feature type="domain" description="BD-FAE-like" evidence="2">
    <location>
        <begin position="75"/>
        <end position="271"/>
    </location>
</feature>
<protein>
    <submittedName>
        <fullName evidence="3">Alpha/beta hydrolase</fullName>
    </submittedName>
</protein>
<accession>A0A9X2KT76</accession>
<keyword evidence="4" id="KW-1185">Reference proteome</keyword>
<keyword evidence="1 3" id="KW-0378">Hydrolase</keyword>
<proteinExistence type="predicted"/>
<sequence length="312" mass="34342">MYPTIKPSRLSVVWAALLTLLSFSPLTLSQEPLTMDIYAGAIPGALKSDDLEHARDPDHPDTFLQKVTYPTLTAYLPEPDIATGSAVIICPGGGYQGVSIVKEGYQVAERLQSEGVAAFVLKYRDPLDKTMADKKFGPLQDVQQAIAMVRAKADQWRLKSDRIGIMGFSAGGHLASSAAVHFADPVLERLSPEQVRPDFQVLIYPVINVDSDIAHQGSRTNLLGVGEPSEWWQYFSNEQQVTTQTPPAFLVHAGDDGAVRVENSLRYYQALHAQDVPAGMLILPQGGHGFGMRNPVDWFATMLQWMKSEDLY</sequence>
<dbReference type="InterPro" id="IPR049492">
    <property type="entry name" value="BD-FAE-like_dom"/>
</dbReference>
<dbReference type="GO" id="GO:0016787">
    <property type="term" value="F:hydrolase activity"/>
    <property type="evidence" value="ECO:0007669"/>
    <property type="project" value="UniProtKB-KW"/>
</dbReference>
<evidence type="ECO:0000313" key="3">
    <source>
        <dbReference type="EMBL" id="MCP8899621.1"/>
    </source>
</evidence>
<organism evidence="3 4">
    <name type="scientific">Gilvimarinus xylanilyticus</name>
    <dbReference type="NCBI Taxonomy" id="2944139"/>
    <lineage>
        <taxon>Bacteria</taxon>
        <taxon>Pseudomonadati</taxon>
        <taxon>Pseudomonadota</taxon>
        <taxon>Gammaproteobacteria</taxon>
        <taxon>Cellvibrionales</taxon>
        <taxon>Cellvibrionaceae</taxon>
        <taxon>Gilvimarinus</taxon>
    </lineage>
</organism>
<dbReference type="Proteomes" id="UP001139319">
    <property type="component" value="Unassembled WGS sequence"/>
</dbReference>
<dbReference type="PANTHER" id="PTHR48081:SF6">
    <property type="entry name" value="PEPTIDASE S9 PROLYL OLIGOPEPTIDASE CATALYTIC DOMAIN-CONTAINING PROTEIN"/>
    <property type="match status" value="1"/>
</dbReference>
<gene>
    <name evidence="3" type="ORF">M6D89_09945</name>
</gene>
<dbReference type="InterPro" id="IPR050300">
    <property type="entry name" value="GDXG_lipolytic_enzyme"/>
</dbReference>
<dbReference type="SUPFAM" id="SSF53474">
    <property type="entry name" value="alpha/beta-Hydrolases"/>
    <property type="match status" value="1"/>
</dbReference>